<evidence type="ECO:0000313" key="3">
    <source>
        <dbReference type="Proteomes" id="UP000035352"/>
    </source>
</evidence>
<dbReference type="EMBL" id="CP011371">
    <property type="protein sequence ID" value="AKJ31686.1"/>
    <property type="molecule type" value="Genomic_DNA"/>
</dbReference>
<evidence type="ECO:0000313" key="2">
    <source>
        <dbReference type="EMBL" id="AKJ31686.1"/>
    </source>
</evidence>
<dbReference type="STRING" id="413882.AAW51_4995"/>
<feature type="domain" description="Transposase IS204/IS1001/IS1096/IS1165 helix-turn-helix" evidence="1">
    <location>
        <begin position="99"/>
        <end position="138"/>
    </location>
</feature>
<organism evidence="2 3">
    <name type="scientific">Caldimonas brevitalea</name>
    <dbReference type="NCBI Taxonomy" id="413882"/>
    <lineage>
        <taxon>Bacteria</taxon>
        <taxon>Pseudomonadati</taxon>
        <taxon>Pseudomonadota</taxon>
        <taxon>Betaproteobacteria</taxon>
        <taxon>Burkholderiales</taxon>
        <taxon>Sphaerotilaceae</taxon>
        <taxon>Caldimonas</taxon>
    </lineage>
</organism>
<protein>
    <submittedName>
        <fullName evidence="2">TnpA transposase</fullName>
    </submittedName>
</protein>
<gene>
    <name evidence="2" type="ORF">AAW51_4995</name>
</gene>
<dbReference type="KEGG" id="pbh:AAW51_4995"/>
<dbReference type="Pfam" id="PF13542">
    <property type="entry name" value="HTH_Tnp_ISL3"/>
    <property type="match status" value="1"/>
</dbReference>
<dbReference type="Proteomes" id="UP000035352">
    <property type="component" value="Chromosome"/>
</dbReference>
<keyword evidence="3" id="KW-1185">Reference proteome</keyword>
<sequence>MLDDDLSAASPARREHCDYTREGFSLAAAWHRGAAQEAALPPHCRRCGKAEHMRRHGRVSRVLRDLPENGRPAWRRVDVTRWRCGACGVTYTPTPQGTSARRRLTERLAQWLIEQAAWRPVSQLAQEAGVDEKTVRRLLGSG</sequence>
<dbReference type="InterPro" id="IPR032877">
    <property type="entry name" value="Transposase_HTH"/>
</dbReference>
<dbReference type="AlphaFoldDB" id="A0A0G3BWA9"/>
<reference evidence="2 3" key="1">
    <citation type="submission" date="2015-05" db="EMBL/GenBank/DDBJ databases">
        <authorList>
            <person name="Tang B."/>
            <person name="Yu Y."/>
        </authorList>
    </citation>
    <scope>NUCLEOTIDE SEQUENCE [LARGE SCALE GENOMIC DNA]</scope>
    <source>
        <strain evidence="2 3">DSM 7029</strain>
    </source>
</reference>
<name>A0A0G3BWA9_9BURK</name>
<accession>A0A0G3BWA9</accession>
<evidence type="ECO:0000259" key="1">
    <source>
        <dbReference type="Pfam" id="PF13542"/>
    </source>
</evidence>
<dbReference type="RefSeq" id="WP_169788077.1">
    <property type="nucleotide sequence ID" value="NZ_CP011371.1"/>
</dbReference>
<proteinExistence type="predicted"/>